<evidence type="ECO:0000256" key="1">
    <source>
        <dbReference type="SAM" id="SignalP"/>
    </source>
</evidence>
<evidence type="ECO:0000313" key="3">
    <source>
        <dbReference type="Proteomes" id="UP000591131"/>
    </source>
</evidence>
<organism evidence="2 3">
    <name type="scientific">Perkinsus chesapeaki</name>
    <name type="common">Clam parasite</name>
    <name type="synonym">Perkinsus andrewsi</name>
    <dbReference type="NCBI Taxonomy" id="330153"/>
    <lineage>
        <taxon>Eukaryota</taxon>
        <taxon>Sar</taxon>
        <taxon>Alveolata</taxon>
        <taxon>Perkinsozoa</taxon>
        <taxon>Perkinsea</taxon>
        <taxon>Perkinsida</taxon>
        <taxon>Perkinsidae</taxon>
        <taxon>Perkinsus</taxon>
    </lineage>
</organism>
<dbReference type="AlphaFoldDB" id="A0A7J6KZ65"/>
<gene>
    <name evidence="2" type="ORF">FOL47_000216</name>
</gene>
<dbReference type="Proteomes" id="UP000591131">
    <property type="component" value="Unassembled WGS sequence"/>
</dbReference>
<accession>A0A7J6KZ65</accession>
<feature type="chain" id="PRO_5029878447" evidence="1">
    <location>
        <begin position="18"/>
        <end position="111"/>
    </location>
</feature>
<feature type="signal peptide" evidence="1">
    <location>
        <begin position="1"/>
        <end position="17"/>
    </location>
</feature>
<protein>
    <submittedName>
        <fullName evidence="2">Uncharacterized protein</fullName>
    </submittedName>
</protein>
<reference evidence="2 3" key="1">
    <citation type="submission" date="2020-04" db="EMBL/GenBank/DDBJ databases">
        <title>Perkinsus chesapeaki whole genome sequence.</title>
        <authorList>
            <person name="Bogema D.R."/>
        </authorList>
    </citation>
    <scope>NUCLEOTIDE SEQUENCE [LARGE SCALE GENOMIC DNA]</scope>
    <source>
        <strain evidence="2">ATCC PRA-425</strain>
    </source>
</reference>
<dbReference type="EMBL" id="JAAPAO010001015">
    <property type="protein sequence ID" value="KAF4651726.1"/>
    <property type="molecule type" value="Genomic_DNA"/>
</dbReference>
<keyword evidence="1" id="KW-0732">Signal</keyword>
<evidence type="ECO:0000313" key="2">
    <source>
        <dbReference type="EMBL" id="KAF4651726.1"/>
    </source>
</evidence>
<comment type="caution">
    <text evidence="2">The sequence shown here is derived from an EMBL/GenBank/DDBJ whole genome shotgun (WGS) entry which is preliminary data.</text>
</comment>
<keyword evidence="3" id="KW-1185">Reference proteome</keyword>
<sequence length="111" mass="12284">MNCFWLFAVAMGMSAQAEENPFPKFSSAWWSWEEELSFGSDSTLTSTIGVPSVTSQSHVGLVDPTTAYLGLLGHKKAREYVDKFNQAQGEVLLENVVQTAPSRLDYTIFAD</sequence>
<name>A0A7J6KZ65_PERCH</name>
<proteinExistence type="predicted"/>